<organism evidence="1 2">
    <name type="scientific">Austropuccinia psidii MF-1</name>
    <dbReference type="NCBI Taxonomy" id="1389203"/>
    <lineage>
        <taxon>Eukaryota</taxon>
        <taxon>Fungi</taxon>
        <taxon>Dikarya</taxon>
        <taxon>Basidiomycota</taxon>
        <taxon>Pucciniomycotina</taxon>
        <taxon>Pucciniomycetes</taxon>
        <taxon>Pucciniales</taxon>
        <taxon>Sphaerophragmiaceae</taxon>
        <taxon>Austropuccinia</taxon>
    </lineage>
</organism>
<keyword evidence="2" id="KW-1185">Reference proteome</keyword>
<dbReference type="AlphaFoldDB" id="A0A9Q3ELX9"/>
<sequence length="129" mass="15003">MALCLAPWNQSLRKPDKVAPSFPFEQSAAVSTQLQHTDRPISLNHAPFLTLQIIRTSRFSAFWSLPTFVSDKLSNPIQSSERQRQFAFTLLYSKSSLVKPKQGMNHMLYHRTLRYAFFSEKHNVHHRQC</sequence>
<gene>
    <name evidence="1" type="ORF">O181_063319</name>
</gene>
<evidence type="ECO:0000313" key="1">
    <source>
        <dbReference type="EMBL" id="MBW0523604.1"/>
    </source>
</evidence>
<proteinExistence type="predicted"/>
<reference evidence="1" key="1">
    <citation type="submission" date="2021-03" db="EMBL/GenBank/DDBJ databases">
        <title>Draft genome sequence of rust myrtle Austropuccinia psidii MF-1, a brazilian biotype.</title>
        <authorList>
            <person name="Quecine M.C."/>
            <person name="Pachon D.M.R."/>
            <person name="Bonatelli M.L."/>
            <person name="Correr F.H."/>
            <person name="Franceschini L.M."/>
            <person name="Leite T.F."/>
            <person name="Margarido G.R.A."/>
            <person name="Almeida C.A."/>
            <person name="Ferrarezi J.A."/>
            <person name="Labate C.A."/>
        </authorList>
    </citation>
    <scope>NUCLEOTIDE SEQUENCE</scope>
    <source>
        <strain evidence="1">MF-1</strain>
    </source>
</reference>
<name>A0A9Q3ELX9_9BASI</name>
<accession>A0A9Q3ELX9</accession>
<dbReference type="Proteomes" id="UP000765509">
    <property type="component" value="Unassembled WGS sequence"/>
</dbReference>
<comment type="caution">
    <text evidence="1">The sequence shown here is derived from an EMBL/GenBank/DDBJ whole genome shotgun (WGS) entry which is preliminary data.</text>
</comment>
<protein>
    <submittedName>
        <fullName evidence="1">Uncharacterized protein</fullName>
    </submittedName>
</protein>
<evidence type="ECO:0000313" key="2">
    <source>
        <dbReference type="Proteomes" id="UP000765509"/>
    </source>
</evidence>
<dbReference type="EMBL" id="AVOT02030416">
    <property type="protein sequence ID" value="MBW0523604.1"/>
    <property type="molecule type" value="Genomic_DNA"/>
</dbReference>